<dbReference type="PROSITE" id="PS51828">
    <property type="entry name" value="PTX_2"/>
    <property type="match status" value="1"/>
</dbReference>
<feature type="region of interest" description="Disordered" evidence="2">
    <location>
        <begin position="169"/>
        <end position="196"/>
    </location>
</feature>
<keyword evidence="3" id="KW-0732">Signal</keyword>
<dbReference type="PRINTS" id="PR00895">
    <property type="entry name" value="PENTAXIN"/>
</dbReference>
<dbReference type="EMBL" id="JAINUG010000314">
    <property type="protein sequence ID" value="KAJ8378662.1"/>
    <property type="molecule type" value="Genomic_DNA"/>
</dbReference>
<dbReference type="AlphaFoldDB" id="A0AAD7RED5"/>
<evidence type="ECO:0000313" key="5">
    <source>
        <dbReference type="EMBL" id="KAJ8378662.1"/>
    </source>
</evidence>
<dbReference type="Proteomes" id="UP001221898">
    <property type="component" value="Unassembled WGS sequence"/>
</dbReference>
<gene>
    <name evidence="5" type="ORF">AAFF_G00237110</name>
</gene>
<dbReference type="SMART" id="SM00159">
    <property type="entry name" value="PTX"/>
    <property type="match status" value="1"/>
</dbReference>
<feature type="compositionally biased region" description="Gly residues" evidence="2">
    <location>
        <begin position="169"/>
        <end position="181"/>
    </location>
</feature>
<feature type="chain" id="PRO_5041981768" description="Pentraxin (PTX) domain-containing protein" evidence="3">
    <location>
        <begin position="21"/>
        <end position="437"/>
    </location>
</feature>
<evidence type="ECO:0000256" key="1">
    <source>
        <dbReference type="PROSITE-ProRule" id="PRU01172"/>
    </source>
</evidence>
<evidence type="ECO:0000256" key="2">
    <source>
        <dbReference type="SAM" id="MobiDB-lite"/>
    </source>
</evidence>
<evidence type="ECO:0000259" key="4">
    <source>
        <dbReference type="PROSITE" id="PS51828"/>
    </source>
</evidence>
<dbReference type="SUPFAM" id="SSF49899">
    <property type="entry name" value="Concanavalin A-like lectins/glucanases"/>
    <property type="match status" value="1"/>
</dbReference>
<reference evidence="5" key="1">
    <citation type="journal article" date="2023" name="Science">
        <title>Genome structures resolve the early diversification of teleost fishes.</title>
        <authorList>
            <person name="Parey E."/>
            <person name="Louis A."/>
            <person name="Montfort J."/>
            <person name="Bouchez O."/>
            <person name="Roques C."/>
            <person name="Iampietro C."/>
            <person name="Lluch J."/>
            <person name="Castinel A."/>
            <person name="Donnadieu C."/>
            <person name="Desvignes T."/>
            <person name="Floi Bucao C."/>
            <person name="Jouanno E."/>
            <person name="Wen M."/>
            <person name="Mejri S."/>
            <person name="Dirks R."/>
            <person name="Jansen H."/>
            <person name="Henkel C."/>
            <person name="Chen W.J."/>
            <person name="Zahm M."/>
            <person name="Cabau C."/>
            <person name="Klopp C."/>
            <person name="Thompson A.W."/>
            <person name="Robinson-Rechavi M."/>
            <person name="Braasch I."/>
            <person name="Lecointre G."/>
            <person name="Bobe J."/>
            <person name="Postlethwait J.H."/>
            <person name="Berthelot C."/>
            <person name="Roest Crollius H."/>
            <person name="Guiguen Y."/>
        </authorList>
    </citation>
    <scope>NUCLEOTIDE SEQUENCE</scope>
    <source>
        <strain evidence="5">NC1722</strain>
    </source>
</reference>
<comment type="caution">
    <text evidence="1">Lacks conserved residue(s) required for the propagation of feature annotation.</text>
</comment>
<protein>
    <recommendedName>
        <fullName evidence="4">Pentraxin (PTX) domain-containing protein</fullName>
    </recommendedName>
</protein>
<feature type="domain" description="Pentraxin (PTX)" evidence="4">
    <location>
        <begin position="233"/>
        <end position="437"/>
    </location>
</feature>
<accession>A0AAD7RED5</accession>
<dbReference type="Pfam" id="PF26206">
    <property type="entry name" value="PTX3_N"/>
    <property type="match status" value="1"/>
</dbReference>
<dbReference type="PANTHER" id="PTHR46943:SF1">
    <property type="entry name" value="PENTRAXIN-RELATED PROTEIN PTX3"/>
    <property type="match status" value="1"/>
</dbReference>
<dbReference type="InterPro" id="IPR013320">
    <property type="entry name" value="ConA-like_dom_sf"/>
</dbReference>
<dbReference type="PANTHER" id="PTHR46943">
    <property type="entry name" value="PENTRAXIN-RELATED PROTEIN PTX3"/>
    <property type="match status" value="1"/>
</dbReference>
<dbReference type="Gene3D" id="2.60.120.200">
    <property type="match status" value="1"/>
</dbReference>
<dbReference type="InterPro" id="IPR058832">
    <property type="entry name" value="PTX3_N"/>
</dbReference>
<dbReference type="GO" id="GO:0045087">
    <property type="term" value="P:innate immune response"/>
    <property type="evidence" value="ECO:0007669"/>
    <property type="project" value="TreeGrafter"/>
</dbReference>
<dbReference type="GO" id="GO:0001849">
    <property type="term" value="F:complement component C1q complex binding"/>
    <property type="evidence" value="ECO:0007669"/>
    <property type="project" value="TreeGrafter"/>
</dbReference>
<dbReference type="Pfam" id="PF00354">
    <property type="entry name" value="Pentaxin"/>
    <property type="match status" value="1"/>
</dbReference>
<name>A0AAD7RED5_9TELE</name>
<evidence type="ECO:0000256" key="3">
    <source>
        <dbReference type="SAM" id="SignalP"/>
    </source>
</evidence>
<comment type="caution">
    <text evidence="5">The sequence shown here is derived from an EMBL/GenBank/DDBJ whole genome shotgun (WGS) entry which is preliminary data.</text>
</comment>
<organism evidence="5 6">
    <name type="scientific">Aldrovandia affinis</name>
    <dbReference type="NCBI Taxonomy" id="143900"/>
    <lineage>
        <taxon>Eukaryota</taxon>
        <taxon>Metazoa</taxon>
        <taxon>Chordata</taxon>
        <taxon>Craniata</taxon>
        <taxon>Vertebrata</taxon>
        <taxon>Euteleostomi</taxon>
        <taxon>Actinopterygii</taxon>
        <taxon>Neopterygii</taxon>
        <taxon>Teleostei</taxon>
        <taxon>Notacanthiformes</taxon>
        <taxon>Halosauridae</taxon>
        <taxon>Aldrovandia</taxon>
    </lineage>
</organism>
<keyword evidence="6" id="KW-1185">Reference proteome</keyword>
<proteinExistence type="predicted"/>
<feature type="signal peptide" evidence="3">
    <location>
        <begin position="1"/>
        <end position="20"/>
    </location>
</feature>
<sequence length="437" mass="46684">MSVLPVLLATCLLCGWSVRGYEEEYQVNYDYSYDNEIAEQERQVVPTAAPCQTPDLTRWDKVFIMLEDSAMRQNMLLHSLDEAVAGELRAMRGELRRVAKGNGASCAATADAVGNRLATQVEAKVRRAVERAVDERAARQDVALQQLLEASRSQDVRLGKVESACLGGAGPGGAGGAGPGAKGFKRQDVMSDSGESGAPEEALVAMAADLQRIQAQLELSQRRATQTFLPSGCETALLFPLRSRRIYAAMSPDSAAPLRSLTVCLWAKPTEALERTVLFSYGTRQNPQEAQLLLSRGAALFTVGGEAHLVEAQGAARDGHWGHYCGAWSSEQGLAALWVDGQQAASSAGVAEGHVLPDGAVMQLGQERRGSRFETSFDPKLAFAGKMTGVNVWDRVLGAEEIAELARPDGPSCGGRGNVIGWGVSEIVPHGGAQYIN</sequence>
<dbReference type="InterPro" id="IPR001759">
    <property type="entry name" value="PTX_dom"/>
</dbReference>
<dbReference type="InterPro" id="IPR042837">
    <property type="entry name" value="PTX3"/>
</dbReference>
<dbReference type="GO" id="GO:0005615">
    <property type="term" value="C:extracellular space"/>
    <property type="evidence" value="ECO:0007669"/>
    <property type="project" value="TreeGrafter"/>
</dbReference>
<evidence type="ECO:0000313" key="6">
    <source>
        <dbReference type="Proteomes" id="UP001221898"/>
    </source>
</evidence>